<feature type="region of interest" description="Disordered" evidence="2">
    <location>
        <begin position="673"/>
        <end position="698"/>
    </location>
</feature>
<dbReference type="InterPro" id="IPR027450">
    <property type="entry name" value="AlkB-like"/>
</dbReference>
<evidence type="ECO:0000256" key="2">
    <source>
        <dbReference type="SAM" id="MobiDB-lite"/>
    </source>
</evidence>
<reference evidence="4" key="1">
    <citation type="submission" date="2023-10" db="EMBL/GenBank/DDBJ databases">
        <authorList>
            <person name="Chen Y."/>
            <person name="Shah S."/>
            <person name="Dougan E. K."/>
            <person name="Thang M."/>
            <person name="Chan C."/>
        </authorList>
    </citation>
    <scope>NUCLEOTIDE SEQUENCE [LARGE SCALE GENOMIC DNA]</scope>
</reference>
<feature type="region of interest" description="Disordered" evidence="2">
    <location>
        <begin position="224"/>
        <end position="243"/>
    </location>
</feature>
<gene>
    <name evidence="4" type="ORF">PCOR1329_LOCUS65939</name>
</gene>
<feature type="non-terminal residue" evidence="4">
    <location>
        <position position="3070"/>
    </location>
</feature>
<comment type="caution">
    <text evidence="4">The sequence shown here is derived from an EMBL/GenBank/DDBJ whole genome shotgun (WGS) entry which is preliminary data.</text>
</comment>
<feature type="compositionally biased region" description="Pro residues" evidence="2">
    <location>
        <begin position="673"/>
        <end position="687"/>
    </location>
</feature>
<dbReference type="Gene3D" id="2.60.120.590">
    <property type="entry name" value="Alpha-ketoglutarate-dependent dioxygenase AlkB-like"/>
    <property type="match status" value="1"/>
</dbReference>
<evidence type="ECO:0000313" key="4">
    <source>
        <dbReference type="EMBL" id="CAK0883839.1"/>
    </source>
</evidence>
<feature type="region of interest" description="Disordered" evidence="2">
    <location>
        <begin position="294"/>
        <end position="329"/>
    </location>
</feature>
<dbReference type="PANTHER" id="PTHR31560">
    <property type="entry name" value="UPF0652 PROTEIN C16A11.03C-RELATED"/>
    <property type="match status" value="1"/>
</dbReference>
<name>A0ABN9WDI5_9DINO</name>
<feature type="domain" description="Fe2OG dioxygenase" evidence="3">
    <location>
        <begin position="840"/>
        <end position="949"/>
    </location>
</feature>
<feature type="region of interest" description="Disordered" evidence="2">
    <location>
        <begin position="1"/>
        <end position="51"/>
    </location>
</feature>
<feature type="region of interest" description="Disordered" evidence="2">
    <location>
        <begin position="1746"/>
        <end position="1771"/>
    </location>
</feature>
<feature type="coiled-coil region" evidence="1">
    <location>
        <begin position="109"/>
        <end position="157"/>
    </location>
</feature>
<dbReference type="SUPFAM" id="SSF53448">
    <property type="entry name" value="Nucleotide-diphospho-sugar transferases"/>
    <property type="match status" value="1"/>
</dbReference>
<feature type="region of interest" description="Disordered" evidence="2">
    <location>
        <begin position="988"/>
        <end position="1022"/>
    </location>
</feature>
<evidence type="ECO:0000256" key="1">
    <source>
        <dbReference type="SAM" id="Coils"/>
    </source>
</evidence>
<protein>
    <recommendedName>
        <fullName evidence="3">Fe2OG dioxygenase domain-containing protein</fullName>
    </recommendedName>
</protein>
<dbReference type="InterPro" id="IPR057668">
    <property type="entry name" value="E2_Ub-conjug_enz_C"/>
</dbReference>
<feature type="compositionally biased region" description="Gly residues" evidence="2">
    <location>
        <begin position="989"/>
        <end position="1012"/>
    </location>
</feature>
<feature type="compositionally biased region" description="Basic and acidic residues" evidence="2">
    <location>
        <begin position="1393"/>
        <end position="1413"/>
    </location>
</feature>
<feature type="region of interest" description="Disordered" evidence="2">
    <location>
        <begin position="1606"/>
        <end position="1629"/>
    </location>
</feature>
<keyword evidence="1" id="KW-0175">Coiled coil</keyword>
<dbReference type="InterPro" id="IPR005123">
    <property type="entry name" value="Oxoglu/Fe-dep_dioxygenase_dom"/>
</dbReference>
<keyword evidence="5" id="KW-1185">Reference proteome</keyword>
<sequence length="3070" mass="330437">MGLGARAGSQPPAGGCRDKVGRKLLPHGGQSAEVPAAQKQQEAPSAPGGASEEAVAACLALLADKGVVISDEDRAKLAPKPPAKEVKPKTYPQVLQSCIWKLEKPDKQAAAKEAAHKEAAEHLEQAKAAVEEADAVLEAARQRQAEGREALEQAERMQQAGLPPGSNSAWGVELAKAIAGPEALGAIAADGDEAAGLQASRAVLQRKVDAIRAEIEAERVAVPSGNVPMGGERSGHPAGSEGAGGDHVAFFARVDQFEGENLTTRPENVEGLLDLTAEQQQKAQLFLLLSSKDATPPAPAVQPPPSAYPAPGGQGPGAAPMGGSEAAEKEFEAHQEFHGPQSLCNLEWWSSAGANGLSCLYTSTDAFLLNQAATLQDAPCSLKVAIGEASEAAAQAVLDAISDREELGAGQCFVAFDRMIFGELVEKGDVQQHAVAERIASRLRAPAADALRAFAQQQQQHPLEAALQYVLEGGPDLAAAAQLWDDAQTHSASAWATTPRSSWGWATGTRTGAERLLFHAQLYCCFAASQLDGGLELVVVDTGLSGPSPMLRRLAEQDDRVVYRHFAVPSHGWPVGLKRNSPQALIVARSSQVTGFNANPAAVALHLSLAPVVAHFDDDDLYAPEYLARMLDAMGDADAVTLSSWFVFDTLTGRFAQVDPLAELFYDRGPPAPPSPPLAPLRPPPPVAGWAEPEPAEPSLSDRPLEFLWEHSGDAAGWRTVLWDEGRRCFSFCRRSVLPPDASCWFFSQLQACVPWQALLLRAKRGSRCLADPGTSGIPIVRHTAWYTRDRRCRCEYTYGMGARVPSAGEVRGGAFGQVMEQLFACVFGAAFPGLPPEAWPDCANLNLYEDGSQGVGWHADDELLFQGATHDCPISSLGGTREFWLAQKLPSGAPDVRQGVVEVDLGDGDLITMEGLTQKHCSHAVPFASPQDADRQQPRINVTFRWLRVHKLNCPLAVVGEERILIAEGVFGSPLVRAALARSERAAGGDGADGAAGAGGPVAAAPGGGAEGARPAGVPGVPERRKEELVTDDGVKDCPTAIVDEKVVGAVFDDVRDQPRAQAAADRDGAGLEGGADLKGRGASSRMRYLDALGGEGACCERGPGARAGRAARREETAGTGCLSGDLWREMGEAIRAREGGGSSIGMFQLDSHMTEQGAEAKGVPRRIWAGNKAADEHADAGARLCAIDDARMGAREWARAAVSLVRARVAATTKDALARRWQGEGRRGPPPSTALTVTKHGVQSTRQLGRLLGCDRWGCPWDLQAGVAELSPERVADSRLRFLSAVAALEASGGLQRPDEGQERQNISLLDPPRSRFLAAAAAEGAIVPKGDLEATFEGFVDCMPPGSRRLDQFASLPELQRHIREVRAPPPPGLVSTEWGGPGAPCHSQKPAELDDALRSRSGDRAETEARGGGARDASQWEAENAAKKRFPALVRAALKNAQGLAALEAAIYHIMHLDRDHQGRMAMRATAKYYVDEANSIRRDSQQQLRDHQPAPELDALGVPHPHLRLALVGGVAQQGERIGAVNHAALKQLMDQIEGDPAIANETLCMQVRHCRISFARDRELMNILVVARNAGVQLQLLDSIQQLGAKLMNGGTATLAPDAEGGKPAVHRGIDDSHSVSPDTSAQYNTDCAIDFPEASASYPEGWPAAGAAAPGSPPRWQPCDGCGHACYGRGRACVEAAGECSGQWFCRCCWQRWVATETWRAAAACEEEAGHLWQEVHRAEPHMWRGPSGISRLGGASAVAGARPRTPERPRQGPGSRPSKAALNAVKGLPKYSFVNVNHGTAVDYVPNLKPHIDLDVTDLVVRASNVASCLDLEIITDTGEFNLRTLYAKEEDEKSNKSISLGLTNIFDGLYFVGACKGQAMTALKNVQKVWTANLQVLATLTGSAVYIKLAQGSELLLEMKDNKGVSAPASILAAAAQTAMEGKLTVATAFAAHIIKATIEPLKGEEEKKKAATGSRQKLIDKNIEDTELCNSLQAALDAGGKGKGKAGDETCLREASARGTVHTRDLHHSVRGIREASRRSLEGDAQGTLIFHDETRAAACDTRPAPCPPLVQDARGWVYGYGFSYLYRREAALQCPFPDGSFFAEDSAFMHGLQLRGGGRGVALTRDDVGLALHMQHGGNLSNSHAHVEVAASEMAAAPVSRAPGFEWYVTSFRPRPAFDSPHLTLGAARFAAGAASPRDPARLCALLASIGVVARCRAGRPGAAGWCEDAASALVSFSVRLGPGRWVEEPGRVLRAVARFSAEALLPADVPRAQDPARLALLHVARLLLRRTRGRGPAASSAKRAATPRRVNVSHDDLQSVLGSFKHDLCRRADLDLVALVEAGGRDADKAIQLAMPRALEKVRGSKNAKEDEPALGDLLFGDAASSSGEADPVARRPAHVDIAAFTELGRDAAGTPWSMSPRGRQRIIFGRLGDHEGVWEMLASLHSLRRSRHRDLLCARIGQFLMATQQSVNATGSWRLAWLIAGLPGPRPGAGRAATGRAHPAESPASVAHLRDAEAFETAPQRGGGDAAKDCAGKGRVWDEKSNNWTDNEGQVELRYLALYSLRGNAVLGCSFQKCAITTSGKAARRNQMIIGPAEPPVAPAEAQGGDASLKRLLSAVLRKSTECRQKVAQDNSLTTELSVVSELERKKAAEDQYKEVKTSINEDVSQGEDIDFYERAKFVPMRLTYDERKYLRLIDATMHVSHYTDHMDNATSVKISAPRKLALQMKQLCAILSGMQVAHSYEQGQQLMQSREFSGKAAFFQTGLEIGRRYKILNPERMRDSYGKLMYFLQDSRKTDVRELIEFDSVVRVRTVYDVLSKTARGLEMLEDSQLRTATMEIMPEGKSRMQIQREIKAKEAAIKSLSKTYCSVARRRKHHGFHGYSIGLLRSNYADSDSEDDAKNGEELTEDLVEQCIYSLGDHSTYLRFNREPCDRLITFLKEFFDPVDPGPPQYSLAIEEGVDGARLSHPHTRQYTFVLQSMTLWREVLDNMFQLWHLAEEDLLDEEHCYQLTDTGQGLQRVQKSPRSVVAMQKILAKVQRKVGGWIGSSTVHLGDHNVPNALMFIDKYIQ</sequence>
<feature type="compositionally biased region" description="Pro residues" evidence="2">
    <location>
        <begin position="296"/>
        <end position="308"/>
    </location>
</feature>
<evidence type="ECO:0000259" key="3">
    <source>
        <dbReference type="PROSITE" id="PS51471"/>
    </source>
</evidence>
<organism evidence="4 5">
    <name type="scientific">Prorocentrum cordatum</name>
    <dbReference type="NCBI Taxonomy" id="2364126"/>
    <lineage>
        <taxon>Eukaryota</taxon>
        <taxon>Sar</taxon>
        <taxon>Alveolata</taxon>
        <taxon>Dinophyceae</taxon>
        <taxon>Prorocentrales</taxon>
        <taxon>Prorocentraceae</taxon>
        <taxon>Prorocentrum</taxon>
    </lineage>
</organism>
<accession>A0ABN9WDI5</accession>
<proteinExistence type="predicted"/>
<feature type="compositionally biased region" description="Basic and acidic residues" evidence="2">
    <location>
        <begin position="71"/>
        <end position="88"/>
    </location>
</feature>
<dbReference type="EMBL" id="CAUYUJ010018471">
    <property type="protein sequence ID" value="CAK0883839.1"/>
    <property type="molecule type" value="Genomic_DNA"/>
</dbReference>
<evidence type="ECO:0000313" key="5">
    <source>
        <dbReference type="Proteomes" id="UP001189429"/>
    </source>
</evidence>
<dbReference type="InterPro" id="IPR029044">
    <property type="entry name" value="Nucleotide-diphossugar_trans"/>
</dbReference>
<dbReference type="Pfam" id="PF13532">
    <property type="entry name" value="2OG-FeII_Oxy_2"/>
    <property type="match status" value="1"/>
</dbReference>
<dbReference type="InterPro" id="IPR037151">
    <property type="entry name" value="AlkB-like_sf"/>
</dbReference>
<dbReference type="InterPro" id="IPR018553">
    <property type="entry name" value="E2_Ub-conjug_enz"/>
</dbReference>
<feature type="region of interest" description="Disordered" evidence="2">
    <location>
        <begin position="1365"/>
        <end position="1426"/>
    </location>
</feature>
<dbReference type="PANTHER" id="PTHR31560:SF0">
    <property type="entry name" value="UPF0652 PROTEIN C22H10.08"/>
    <property type="match status" value="1"/>
</dbReference>
<dbReference type="Proteomes" id="UP001189429">
    <property type="component" value="Unassembled WGS sequence"/>
</dbReference>
<dbReference type="SUPFAM" id="SSF51197">
    <property type="entry name" value="Clavaminate synthase-like"/>
    <property type="match status" value="1"/>
</dbReference>
<dbReference type="Pfam" id="PF09418">
    <property type="entry name" value="DUF2009"/>
    <property type="match status" value="2"/>
</dbReference>
<feature type="compositionally biased region" description="Low complexity" evidence="2">
    <location>
        <begin position="1013"/>
        <end position="1022"/>
    </location>
</feature>
<dbReference type="PROSITE" id="PS51471">
    <property type="entry name" value="FE2OG_OXY"/>
    <property type="match status" value="1"/>
</dbReference>
<feature type="region of interest" description="Disordered" evidence="2">
    <location>
        <begin position="70"/>
        <end position="89"/>
    </location>
</feature>